<keyword evidence="3" id="KW-0804">Transcription</keyword>
<dbReference type="AlphaFoldDB" id="A0A5C6S772"/>
<evidence type="ECO:0000313" key="6">
    <source>
        <dbReference type="Proteomes" id="UP000321562"/>
    </source>
</evidence>
<reference evidence="5 6" key="1">
    <citation type="submission" date="2019-08" db="EMBL/GenBank/DDBJ databases">
        <authorList>
            <person name="Ye J."/>
        </authorList>
    </citation>
    <scope>NUCLEOTIDE SEQUENCE [LARGE SCALE GENOMIC DNA]</scope>
    <source>
        <strain evidence="5 6">TK008</strain>
    </source>
</reference>
<comment type="caution">
    <text evidence="5">The sequence shown here is derived from an EMBL/GenBank/DDBJ whole genome shotgun (WGS) entry which is preliminary data.</text>
</comment>
<dbReference type="EMBL" id="VOPL01000001">
    <property type="protein sequence ID" value="TXB70351.1"/>
    <property type="molecule type" value="Genomic_DNA"/>
</dbReference>
<evidence type="ECO:0000256" key="1">
    <source>
        <dbReference type="ARBA" id="ARBA00023015"/>
    </source>
</evidence>
<evidence type="ECO:0000313" key="5">
    <source>
        <dbReference type="EMBL" id="TXB70351.1"/>
    </source>
</evidence>
<evidence type="ECO:0000256" key="3">
    <source>
        <dbReference type="ARBA" id="ARBA00023163"/>
    </source>
</evidence>
<evidence type="ECO:0000259" key="4">
    <source>
        <dbReference type="PROSITE" id="PS50995"/>
    </source>
</evidence>
<dbReference type="OrthoDB" id="4717105at2"/>
<sequence>MPSRASSPILVTGAATGELRRSSSVHAISLDVRSAAAKSCALTMRFLVNPLTPADKYLLFVLLYPTVRDIRRLSLWGSNKKSRQESILDMKDFDYQPLPNSKVELGYLAGDLTFMTRVLSAHIRVANVEFQREWDTVSGSLTLLSLIGLNPEISQNDLAAVAVMKKSAVTKIVTDLEERGLVIRDKHKSDRRFNALTLSPEGEAFWKDMRKRSEMRHEHLLHPLSARDREKLFSLLGRLIAHYSEDRSGSRSGASIKSH</sequence>
<dbReference type="PRINTS" id="PR00598">
    <property type="entry name" value="HTHMARR"/>
</dbReference>
<name>A0A5C6S772_9RHOB</name>
<dbReference type="InterPro" id="IPR000835">
    <property type="entry name" value="HTH_MarR-typ"/>
</dbReference>
<protein>
    <submittedName>
        <fullName evidence="5">Winged helix-turn-helix transcriptional regulator</fullName>
    </submittedName>
</protein>
<evidence type="ECO:0000256" key="2">
    <source>
        <dbReference type="ARBA" id="ARBA00023125"/>
    </source>
</evidence>
<accession>A0A5C6S772</accession>
<dbReference type="Pfam" id="PF01047">
    <property type="entry name" value="MarR"/>
    <property type="match status" value="1"/>
</dbReference>
<dbReference type="GO" id="GO:0003677">
    <property type="term" value="F:DNA binding"/>
    <property type="evidence" value="ECO:0007669"/>
    <property type="project" value="UniProtKB-KW"/>
</dbReference>
<dbReference type="PANTHER" id="PTHR42756:SF1">
    <property type="entry name" value="TRANSCRIPTIONAL REPRESSOR OF EMRAB OPERON"/>
    <property type="match status" value="1"/>
</dbReference>
<dbReference type="PROSITE" id="PS01117">
    <property type="entry name" value="HTH_MARR_1"/>
    <property type="match status" value="1"/>
</dbReference>
<dbReference type="InterPro" id="IPR036390">
    <property type="entry name" value="WH_DNA-bd_sf"/>
</dbReference>
<keyword evidence="2" id="KW-0238">DNA-binding</keyword>
<dbReference type="GO" id="GO:0003700">
    <property type="term" value="F:DNA-binding transcription factor activity"/>
    <property type="evidence" value="ECO:0007669"/>
    <property type="project" value="InterPro"/>
</dbReference>
<dbReference type="PROSITE" id="PS50995">
    <property type="entry name" value="HTH_MARR_2"/>
    <property type="match status" value="1"/>
</dbReference>
<dbReference type="SUPFAM" id="SSF46785">
    <property type="entry name" value="Winged helix' DNA-binding domain"/>
    <property type="match status" value="1"/>
</dbReference>
<keyword evidence="1" id="KW-0805">Transcription regulation</keyword>
<gene>
    <name evidence="5" type="ORF">FQV27_00230</name>
</gene>
<organism evidence="5 6">
    <name type="scientific">Paracoccus aurantiacus</name>
    <dbReference type="NCBI Taxonomy" id="2599412"/>
    <lineage>
        <taxon>Bacteria</taxon>
        <taxon>Pseudomonadati</taxon>
        <taxon>Pseudomonadota</taxon>
        <taxon>Alphaproteobacteria</taxon>
        <taxon>Rhodobacterales</taxon>
        <taxon>Paracoccaceae</taxon>
        <taxon>Paracoccus</taxon>
    </lineage>
</organism>
<dbReference type="Gene3D" id="1.10.10.10">
    <property type="entry name" value="Winged helix-like DNA-binding domain superfamily/Winged helix DNA-binding domain"/>
    <property type="match status" value="1"/>
</dbReference>
<dbReference type="PANTHER" id="PTHR42756">
    <property type="entry name" value="TRANSCRIPTIONAL REGULATOR, MARR"/>
    <property type="match status" value="1"/>
</dbReference>
<dbReference type="InterPro" id="IPR023187">
    <property type="entry name" value="Tscrpt_reg_MarR-type_CS"/>
</dbReference>
<proteinExistence type="predicted"/>
<keyword evidence="6" id="KW-1185">Reference proteome</keyword>
<dbReference type="SMART" id="SM00347">
    <property type="entry name" value="HTH_MARR"/>
    <property type="match status" value="1"/>
</dbReference>
<dbReference type="Proteomes" id="UP000321562">
    <property type="component" value="Unassembled WGS sequence"/>
</dbReference>
<feature type="domain" description="HTH marR-type" evidence="4">
    <location>
        <begin position="105"/>
        <end position="241"/>
    </location>
</feature>
<dbReference type="InterPro" id="IPR036388">
    <property type="entry name" value="WH-like_DNA-bd_sf"/>
</dbReference>